<protein>
    <submittedName>
        <fullName evidence="2">Uncharacterized protein</fullName>
    </submittedName>
</protein>
<evidence type="ECO:0000313" key="3">
    <source>
        <dbReference type="Proteomes" id="UP000800094"/>
    </source>
</evidence>
<dbReference type="RefSeq" id="XP_033677408.1">
    <property type="nucleotide sequence ID" value="XM_033820124.1"/>
</dbReference>
<dbReference type="GeneID" id="54573454"/>
<keyword evidence="3" id="KW-1185">Reference proteome</keyword>
<dbReference type="Proteomes" id="UP000800094">
    <property type="component" value="Unassembled WGS sequence"/>
</dbReference>
<evidence type="ECO:0000313" key="2">
    <source>
        <dbReference type="EMBL" id="KAF2242404.1"/>
    </source>
</evidence>
<accession>A0A6A6HW28</accession>
<sequence length="127" mass="13671">MDTSIDGCSRVQNWLVASVVSSPVIMAWHTTTTTTTSHLSIREMTDSVVGTGAIWIAKLLWLSFQASAFFRTPAPIPTRAGTALEYSPKSSTSPCSEGTSPFADADPHSGRNKPCARERNLRRGVAC</sequence>
<reference evidence="2" key="1">
    <citation type="journal article" date="2020" name="Stud. Mycol.">
        <title>101 Dothideomycetes genomes: a test case for predicting lifestyles and emergence of pathogens.</title>
        <authorList>
            <person name="Haridas S."/>
            <person name="Albert R."/>
            <person name="Binder M."/>
            <person name="Bloem J."/>
            <person name="Labutti K."/>
            <person name="Salamov A."/>
            <person name="Andreopoulos B."/>
            <person name="Baker S."/>
            <person name="Barry K."/>
            <person name="Bills G."/>
            <person name="Bluhm B."/>
            <person name="Cannon C."/>
            <person name="Castanera R."/>
            <person name="Culley D."/>
            <person name="Daum C."/>
            <person name="Ezra D."/>
            <person name="Gonzalez J."/>
            <person name="Henrissat B."/>
            <person name="Kuo A."/>
            <person name="Liang C."/>
            <person name="Lipzen A."/>
            <person name="Lutzoni F."/>
            <person name="Magnuson J."/>
            <person name="Mondo S."/>
            <person name="Nolan M."/>
            <person name="Ohm R."/>
            <person name="Pangilinan J."/>
            <person name="Park H.-J."/>
            <person name="Ramirez L."/>
            <person name="Alfaro M."/>
            <person name="Sun H."/>
            <person name="Tritt A."/>
            <person name="Yoshinaga Y."/>
            <person name="Zwiers L.-H."/>
            <person name="Turgeon B."/>
            <person name="Goodwin S."/>
            <person name="Spatafora J."/>
            <person name="Crous P."/>
            <person name="Grigoriev I."/>
        </authorList>
    </citation>
    <scope>NUCLEOTIDE SEQUENCE</scope>
    <source>
        <strain evidence="2">CBS 122368</strain>
    </source>
</reference>
<dbReference type="EMBL" id="ML987208">
    <property type="protein sequence ID" value="KAF2242404.1"/>
    <property type="molecule type" value="Genomic_DNA"/>
</dbReference>
<proteinExistence type="predicted"/>
<feature type="compositionally biased region" description="Polar residues" evidence="1">
    <location>
        <begin position="88"/>
        <end position="99"/>
    </location>
</feature>
<gene>
    <name evidence="2" type="ORF">BU26DRAFT_160609</name>
</gene>
<dbReference type="AlphaFoldDB" id="A0A6A6HW28"/>
<evidence type="ECO:0000256" key="1">
    <source>
        <dbReference type="SAM" id="MobiDB-lite"/>
    </source>
</evidence>
<feature type="region of interest" description="Disordered" evidence="1">
    <location>
        <begin position="81"/>
        <end position="127"/>
    </location>
</feature>
<name>A0A6A6HW28_9PLEO</name>
<organism evidence="2 3">
    <name type="scientific">Trematosphaeria pertusa</name>
    <dbReference type="NCBI Taxonomy" id="390896"/>
    <lineage>
        <taxon>Eukaryota</taxon>
        <taxon>Fungi</taxon>
        <taxon>Dikarya</taxon>
        <taxon>Ascomycota</taxon>
        <taxon>Pezizomycotina</taxon>
        <taxon>Dothideomycetes</taxon>
        <taxon>Pleosporomycetidae</taxon>
        <taxon>Pleosporales</taxon>
        <taxon>Massarineae</taxon>
        <taxon>Trematosphaeriaceae</taxon>
        <taxon>Trematosphaeria</taxon>
    </lineage>
</organism>
<feature type="compositionally biased region" description="Basic and acidic residues" evidence="1">
    <location>
        <begin position="105"/>
        <end position="121"/>
    </location>
</feature>